<evidence type="ECO:0000256" key="3">
    <source>
        <dbReference type="ARBA" id="ARBA00022679"/>
    </source>
</evidence>
<dbReference type="InterPro" id="IPR050953">
    <property type="entry name" value="N4_N6_ade-DNA_methylase"/>
</dbReference>
<name>A0ABR6WW87_9FIRM</name>
<sequence>MNKTAIKTFAIWARNKLIDDITYKAGLLGITDKEIKPPLPQSTSTVQFFDIGTKEPYAITGNDIEQRRKLVEALVNKDADHPTAFKNLVEEVAYTWFNRLIAVRFMEVNDYLPTRIRVLSSESPGKREPDLVTRPFDAELDYSQSEQQQIAHLQDNNLWDELFRMLFIKQCNAFNAVLPELFEKTNDYTELLMNVSFTDQDGVVFHLVNDIDEDDFNVEKEGQVEIIGWLYQYYNTEPKDEVFALLKKNVKITKERIPAATQLFTPDWIVRYMVENSLGRLWLEGHPNDSLKADWKYYLDEAEQEPEVQKQLDVIREEYKNIRPEEIKIIDPCMGSGHILVYAFDVLMAIYESMGYSQRDAAKSILENNLFGLDIDTRAYQLAYFALMMKARQYNRRILNGKNRPKVYAFAESNGLNRTHLYALDTGFDKEEREVAVAQIEKLLQTFVDANEYGSILKMEDLNWELLRSYADSSITRGQINIDSIGVEATIERFKGLIELGQVLAQKYEVVVTNPPYMGSSGMGTKLSDFVKKQYPDSKADLFAVCIEKGNEMLKPNGYNCMVTMQSWMFLPSFEKMRAKLLTTKTITNLMHMENMVMGIAFGTAVAVFREHHIKNFKGTYNLIKLADVKEDQPVEFPVIGNRFAQVSTENFSKIPGMPIAYWASKTLIEDFIVGDRMDSIVKPKQGLATADNDRFLRQWFEVNINKISFVCETLDASKTAHRKWFPYNKGGVRRQWYGNYDYVVNWENDGKEIRNFKDNKGKVRSRPQNTDFYFRESITWSLITSGGFSIRYRKIGSIHDVAGMSAFSEDHELILYILGLLSTKIANYVFKMLNPTINLQIGDFNNFPVIRTGNKMIILDIVRRNISISQTDWDSFETSWDFKTHPLLAFRTNVDLGVLRSYEQDENGHLVDTETTLGNGGIQTAFERWQDFTELQFTQLKQNEEELNRIFIDIYGLQDELTPEIEDKDVTVRRADLGREIRSFISYAVGCMFGRYSLDTEGLAYAGGDWDSGKYQTFIPDQDNVLPITDEEYFEDDVVGLFVAFVKKVYGEATLENNLDFIANALGNKGNTSREIIRNYFLKDFFKDHCKVYQKRPIYWLFDSGKENGFKALIYLHRYNTDTIGNLRIDYLHRMQKVYESEMARMQETIDNSTNPRDVSAATKRKEKLIKQLKETKEYDEKIAHLALARIELDLDDGVKVNYEKVQTDVEGKKIQVLGKI</sequence>
<feature type="domain" description="Type II methyltransferase M.TaqI-like" evidence="6">
    <location>
        <begin position="368"/>
        <end position="593"/>
    </location>
</feature>
<protein>
    <recommendedName>
        <fullName evidence="1">site-specific DNA-methyltransferase (adenine-specific)</fullName>
        <ecNumber evidence="1">2.1.1.72</ecNumber>
    </recommendedName>
</protein>
<evidence type="ECO:0000256" key="4">
    <source>
        <dbReference type="ARBA" id="ARBA00022691"/>
    </source>
</evidence>
<dbReference type="PRINTS" id="PR00507">
    <property type="entry name" value="N12N6MTFRASE"/>
</dbReference>
<dbReference type="PANTHER" id="PTHR33841:SF1">
    <property type="entry name" value="DNA METHYLTRANSFERASE A"/>
    <property type="match status" value="1"/>
</dbReference>
<dbReference type="EC" id="2.1.1.72" evidence="1"/>
<comment type="caution">
    <text evidence="7">The sequence shown here is derived from an EMBL/GenBank/DDBJ whole genome shotgun (WGS) entry which is preliminary data.</text>
</comment>
<dbReference type="EMBL" id="WJBC01000012">
    <property type="protein sequence ID" value="MBC3804625.1"/>
    <property type="molecule type" value="Genomic_DNA"/>
</dbReference>
<dbReference type="Pfam" id="PF07669">
    <property type="entry name" value="Eco57I"/>
    <property type="match status" value="1"/>
</dbReference>
<keyword evidence="8" id="KW-1185">Reference proteome</keyword>
<evidence type="ECO:0000256" key="1">
    <source>
        <dbReference type="ARBA" id="ARBA00011900"/>
    </source>
</evidence>
<dbReference type="InterPro" id="IPR029063">
    <property type="entry name" value="SAM-dependent_MTases_sf"/>
</dbReference>
<dbReference type="SUPFAM" id="SSF53335">
    <property type="entry name" value="S-adenosyl-L-methionine-dependent methyltransferases"/>
    <property type="match status" value="1"/>
</dbReference>
<evidence type="ECO:0000259" key="6">
    <source>
        <dbReference type="Pfam" id="PF07669"/>
    </source>
</evidence>
<dbReference type="Gene3D" id="3.40.50.150">
    <property type="entry name" value="Vaccinia Virus protein VP39"/>
    <property type="match status" value="1"/>
</dbReference>
<dbReference type="InterPro" id="IPR011639">
    <property type="entry name" value="MethylTrfase_TaqI-like_dom"/>
</dbReference>
<dbReference type="NCBIfam" id="NF033452">
    <property type="entry name" value="BREX_1_MTaseX"/>
    <property type="match status" value="1"/>
</dbReference>
<accession>A0ABR6WW87</accession>
<proteinExistence type="predicted"/>
<reference evidence="7 8" key="1">
    <citation type="journal article" date="2020" name="mSystems">
        <title>Defining Genomic and Predicted Metabolic Features of the Acetobacterium Genus.</title>
        <authorList>
            <person name="Ross D.E."/>
            <person name="Marshall C.W."/>
            <person name="Gulliver D."/>
            <person name="May H.D."/>
            <person name="Norman R.S."/>
        </authorList>
    </citation>
    <scope>NUCLEOTIDE SEQUENCE [LARGE SCALE GENOMIC DNA]</scope>
    <source>
        <strain evidence="7 8">DSM 8238</strain>
    </source>
</reference>
<comment type="catalytic activity">
    <reaction evidence="5">
        <text>a 2'-deoxyadenosine in DNA + S-adenosyl-L-methionine = an N(6)-methyl-2'-deoxyadenosine in DNA + S-adenosyl-L-homocysteine + H(+)</text>
        <dbReference type="Rhea" id="RHEA:15197"/>
        <dbReference type="Rhea" id="RHEA-COMP:12418"/>
        <dbReference type="Rhea" id="RHEA-COMP:12419"/>
        <dbReference type="ChEBI" id="CHEBI:15378"/>
        <dbReference type="ChEBI" id="CHEBI:57856"/>
        <dbReference type="ChEBI" id="CHEBI:59789"/>
        <dbReference type="ChEBI" id="CHEBI:90615"/>
        <dbReference type="ChEBI" id="CHEBI:90616"/>
        <dbReference type="EC" id="2.1.1.72"/>
    </reaction>
</comment>
<keyword evidence="2" id="KW-0489">Methyltransferase</keyword>
<evidence type="ECO:0000313" key="7">
    <source>
        <dbReference type="EMBL" id="MBC3804625.1"/>
    </source>
</evidence>
<dbReference type="Proteomes" id="UP000603234">
    <property type="component" value="Unassembled WGS sequence"/>
</dbReference>
<gene>
    <name evidence="7" type="primary">pglX</name>
    <name evidence="7" type="ORF">GH808_09300</name>
</gene>
<dbReference type="InterPro" id="IPR002052">
    <property type="entry name" value="DNA_methylase_N6_adenine_CS"/>
</dbReference>
<dbReference type="PANTHER" id="PTHR33841">
    <property type="entry name" value="DNA METHYLTRANSFERASE YEEA-RELATED"/>
    <property type="match status" value="1"/>
</dbReference>
<organism evidence="7 8">
    <name type="scientific">Acetobacterium fimetarium</name>
    <dbReference type="NCBI Taxonomy" id="52691"/>
    <lineage>
        <taxon>Bacteria</taxon>
        <taxon>Bacillati</taxon>
        <taxon>Bacillota</taxon>
        <taxon>Clostridia</taxon>
        <taxon>Eubacteriales</taxon>
        <taxon>Eubacteriaceae</taxon>
        <taxon>Acetobacterium</taxon>
    </lineage>
</organism>
<evidence type="ECO:0000256" key="5">
    <source>
        <dbReference type="ARBA" id="ARBA00047942"/>
    </source>
</evidence>
<keyword evidence="3" id="KW-0808">Transferase</keyword>
<dbReference type="RefSeq" id="WP_186842511.1">
    <property type="nucleotide sequence ID" value="NZ_WJBC01000012.1"/>
</dbReference>
<keyword evidence="4" id="KW-0949">S-adenosyl-L-methionine</keyword>
<evidence type="ECO:0000313" key="8">
    <source>
        <dbReference type="Proteomes" id="UP000603234"/>
    </source>
</evidence>
<dbReference type="PROSITE" id="PS00092">
    <property type="entry name" value="N6_MTASE"/>
    <property type="match status" value="1"/>
</dbReference>
<evidence type="ECO:0000256" key="2">
    <source>
        <dbReference type="ARBA" id="ARBA00022603"/>
    </source>
</evidence>
<dbReference type="InterPro" id="IPR047939">
    <property type="entry name" value="BREX_1_PglX"/>
</dbReference>